<evidence type="ECO:0000259" key="6">
    <source>
        <dbReference type="Pfam" id="PF01676"/>
    </source>
</evidence>
<comment type="similarity">
    <text evidence="1">Belongs to the phosphopentomutase family.</text>
</comment>
<dbReference type="GO" id="GO:0008973">
    <property type="term" value="F:phosphopentomutase activity"/>
    <property type="evidence" value="ECO:0007669"/>
    <property type="project" value="UniProtKB-EC"/>
</dbReference>
<evidence type="ECO:0000256" key="1">
    <source>
        <dbReference type="ARBA" id="ARBA00010373"/>
    </source>
</evidence>
<dbReference type="SUPFAM" id="SSF143856">
    <property type="entry name" value="DeoB insert domain-like"/>
    <property type="match status" value="1"/>
</dbReference>
<evidence type="ECO:0000313" key="8">
    <source>
        <dbReference type="Proteomes" id="UP001631949"/>
    </source>
</evidence>
<organism evidence="7 8">
    <name type="scientific">Peptococcus simiae</name>
    <dbReference type="NCBI Taxonomy" id="1643805"/>
    <lineage>
        <taxon>Bacteria</taxon>
        <taxon>Bacillati</taxon>
        <taxon>Bacillota</taxon>
        <taxon>Clostridia</taxon>
        <taxon>Eubacteriales</taxon>
        <taxon>Peptococcaceae</taxon>
        <taxon>Peptococcus</taxon>
    </lineage>
</organism>
<evidence type="ECO:0000256" key="2">
    <source>
        <dbReference type="ARBA" id="ARBA00022723"/>
    </source>
</evidence>
<proteinExistence type="inferred from homology"/>
<dbReference type="PIRSF" id="PIRSF001491">
    <property type="entry name" value="Ppentomutase"/>
    <property type="match status" value="1"/>
</dbReference>
<keyword evidence="2" id="KW-0479">Metal-binding</keyword>
<dbReference type="InterPro" id="IPR024052">
    <property type="entry name" value="Phosphopentomutase_DeoB_cap_sf"/>
</dbReference>
<dbReference type="SUPFAM" id="SSF53649">
    <property type="entry name" value="Alkaline phosphatase-like"/>
    <property type="match status" value="1"/>
</dbReference>
<reference evidence="7 8" key="1">
    <citation type="journal article" date="2016" name="Int. J. Syst. Evol. Microbiol.">
        <title>Peptococcus simiae sp. nov., isolated from rhesus macaque faeces and emended description of the genus Peptococcus.</title>
        <authorList>
            <person name="Shkoporov A.N."/>
            <person name="Efimov B.A."/>
            <person name="Kondova I."/>
            <person name="Ouwerling B."/>
            <person name="Chaplin A.V."/>
            <person name="Shcherbakova V.A."/>
            <person name="Langermans J.A.M."/>
        </authorList>
    </citation>
    <scope>NUCLEOTIDE SEQUENCE [LARGE SCALE GENOMIC DNA]</scope>
    <source>
        <strain evidence="7 8">M108</strain>
    </source>
</reference>
<comment type="caution">
    <text evidence="7">The sequence shown here is derived from an EMBL/GenBank/DDBJ whole genome shotgun (WGS) entry which is preliminary data.</text>
</comment>
<dbReference type="CDD" id="cd16009">
    <property type="entry name" value="PPM"/>
    <property type="match status" value="1"/>
</dbReference>
<keyword evidence="4 7" id="KW-0413">Isomerase</keyword>
<dbReference type="RefSeq" id="WP_408976788.1">
    <property type="nucleotide sequence ID" value="NZ_JBJUVG010000002.1"/>
</dbReference>
<dbReference type="PANTHER" id="PTHR21110:SF0">
    <property type="entry name" value="PHOSPHOPENTOMUTASE"/>
    <property type="match status" value="1"/>
</dbReference>
<dbReference type="NCBIfam" id="TIGR01696">
    <property type="entry name" value="deoB"/>
    <property type="match status" value="1"/>
</dbReference>
<dbReference type="PANTHER" id="PTHR21110">
    <property type="entry name" value="PHOSPHOPENTOMUTASE"/>
    <property type="match status" value="1"/>
</dbReference>
<keyword evidence="3" id="KW-0464">Manganese</keyword>
<evidence type="ECO:0000313" key="7">
    <source>
        <dbReference type="EMBL" id="MFM9413172.1"/>
    </source>
</evidence>
<keyword evidence="8" id="KW-1185">Reference proteome</keyword>
<dbReference type="Proteomes" id="UP001631949">
    <property type="component" value="Unassembled WGS sequence"/>
</dbReference>
<dbReference type="InterPro" id="IPR010045">
    <property type="entry name" value="DeoB"/>
</dbReference>
<feature type="domain" description="Metalloenzyme" evidence="6">
    <location>
        <begin position="250"/>
        <end position="373"/>
    </location>
</feature>
<accession>A0ABW9GWZ9</accession>
<dbReference type="InterPro" id="IPR017850">
    <property type="entry name" value="Alkaline_phosphatase_core_sf"/>
</dbReference>
<dbReference type="Gene3D" id="3.40.720.10">
    <property type="entry name" value="Alkaline Phosphatase, subunit A"/>
    <property type="match status" value="1"/>
</dbReference>
<dbReference type="Pfam" id="PF01676">
    <property type="entry name" value="Metalloenzyme"/>
    <property type="match status" value="1"/>
</dbReference>
<evidence type="ECO:0000256" key="5">
    <source>
        <dbReference type="NCBIfam" id="TIGR01696"/>
    </source>
</evidence>
<dbReference type="InterPro" id="IPR006124">
    <property type="entry name" value="Metalloenzyme"/>
</dbReference>
<gene>
    <name evidence="7" type="ORF">ACKQTC_02155</name>
</gene>
<name>A0ABW9GWZ9_9FIRM</name>
<protein>
    <recommendedName>
        <fullName evidence="5">Phosphopentomutase</fullName>
        <ecNumber evidence="5">5.4.2.7</ecNumber>
    </recommendedName>
</protein>
<dbReference type="EC" id="5.4.2.7" evidence="5"/>
<evidence type="ECO:0000256" key="4">
    <source>
        <dbReference type="ARBA" id="ARBA00023235"/>
    </source>
</evidence>
<dbReference type="NCBIfam" id="NF003766">
    <property type="entry name" value="PRK05362.1"/>
    <property type="match status" value="1"/>
</dbReference>
<sequence length="388" mass="42164">MKVIMIVLDSVGVGASPDAGAFGDPSSVNTLASALKHLPQGTSLKNLEDLGFIQLCQEKPEPGRAITARALEASKGKDTVVGHWELAGKISDRAFPTFPQGFPEKMVDHIKSVAQRDVLWNKPASGTAIIQTFGDEHLRTGALIVYTSSDSVLQIAAHEDIVPLDELYRICAQLRQDFSAPEEEVNRIIARPFIGPSAGPFTRTENRRDFTVPIPAGHLLDDLAQTKVPSYAVGKIKTIFPNVTFTGNWPGHNNAEALASTLALAQEVPHGLIFTNLVDFDMLYGHRRNPEGYAQALLAFDQALPDLLAGLQEEDWLILTADHGCDPLAPGTDHTREKIPVLFYSPQLKAGDYIGERSSYADIASTIADLFEIPYSGAGSSFKEYLDT</sequence>
<dbReference type="Gene3D" id="3.30.70.1250">
    <property type="entry name" value="Phosphopentomutase"/>
    <property type="match status" value="1"/>
</dbReference>
<evidence type="ECO:0000256" key="3">
    <source>
        <dbReference type="ARBA" id="ARBA00023211"/>
    </source>
</evidence>
<dbReference type="EMBL" id="JBJUVG010000002">
    <property type="protein sequence ID" value="MFM9413172.1"/>
    <property type="molecule type" value="Genomic_DNA"/>
</dbReference>